<dbReference type="InterPro" id="IPR006016">
    <property type="entry name" value="UspA"/>
</dbReference>
<dbReference type="PRINTS" id="PR01438">
    <property type="entry name" value="UNVRSLSTRESS"/>
</dbReference>
<evidence type="ECO:0000259" key="1">
    <source>
        <dbReference type="Pfam" id="PF00582"/>
    </source>
</evidence>
<dbReference type="PANTHER" id="PTHR31964">
    <property type="entry name" value="ADENINE NUCLEOTIDE ALPHA HYDROLASES-LIKE SUPERFAMILY PROTEIN"/>
    <property type="match status" value="1"/>
</dbReference>
<dbReference type="Pfam" id="PF00582">
    <property type="entry name" value="Usp"/>
    <property type="match status" value="1"/>
</dbReference>
<evidence type="ECO:0000313" key="2">
    <source>
        <dbReference type="EMBL" id="RUS72160.1"/>
    </source>
</evidence>
<dbReference type="CDD" id="cd23659">
    <property type="entry name" value="USP_At3g01520-like"/>
    <property type="match status" value="1"/>
</dbReference>
<dbReference type="EMBL" id="RQTK01001103">
    <property type="protein sequence ID" value="RUS72160.1"/>
    <property type="molecule type" value="Genomic_DNA"/>
</dbReference>
<dbReference type="Gene3D" id="3.40.50.620">
    <property type="entry name" value="HUPs"/>
    <property type="match status" value="2"/>
</dbReference>
<reference evidence="2 3" key="1">
    <citation type="submission" date="2019-01" db="EMBL/GenBank/DDBJ databases">
        <title>A draft genome assembly of the solar-powered sea slug Elysia chlorotica.</title>
        <authorList>
            <person name="Cai H."/>
            <person name="Li Q."/>
            <person name="Fang X."/>
            <person name="Li J."/>
            <person name="Curtis N.E."/>
            <person name="Altenburger A."/>
            <person name="Shibata T."/>
            <person name="Feng M."/>
            <person name="Maeda T."/>
            <person name="Schwartz J.A."/>
            <person name="Shigenobu S."/>
            <person name="Lundholm N."/>
            <person name="Nishiyama T."/>
            <person name="Yang H."/>
            <person name="Hasebe M."/>
            <person name="Li S."/>
            <person name="Pierce S.K."/>
            <person name="Wang J."/>
        </authorList>
    </citation>
    <scope>NUCLEOTIDE SEQUENCE [LARGE SCALE GENOMIC DNA]</scope>
    <source>
        <strain evidence="2">EC2010</strain>
        <tissue evidence="2">Whole organism of an adult</tissue>
    </source>
</reference>
<dbReference type="AlphaFoldDB" id="A0A3S0ZD41"/>
<feature type="domain" description="UspA" evidence="1">
    <location>
        <begin position="12"/>
        <end position="132"/>
    </location>
</feature>
<dbReference type="SUPFAM" id="SSF52402">
    <property type="entry name" value="Adenine nucleotide alpha hydrolases-like"/>
    <property type="match status" value="2"/>
</dbReference>
<comment type="caution">
    <text evidence="2">The sequence shown here is derived from an EMBL/GenBank/DDBJ whole genome shotgun (WGS) entry which is preliminary data.</text>
</comment>
<dbReference type="InterPro" id="IPR014729">
    <property type="entry name" value="Rossmann-like_a/b/a_fold"/>
</dbReference>
<protein>
    <recommendedName>
        <fullName evidence="1">UspA domain-containing protein</fullName>
    </recommendedName>
</protein>
<evidence type="ECO:0000313" key="3">
    <source>
        <dbReference type="Proteomes" id="UP000271974"/>
    </source>
</evidence>
<gene>
    <name evidence="2" type="ORF">EGW08_020076</name>
</gene>
<sequence length="172" mass="19741">MAARENDQPFVVVLAVDPSEHSEFTFKWYLKHIHQSGNQLHIVHVPEYWGDVARIMTPAKLHEMYEMTRRETDRLRQNYIEWSMQHGVQDAKFSSPHGHDAWHEIVKYAEKVGAGVIVIGSRGQGKLKRTFLVIGSRGQGKLKRTFLGSVSDSVLHHSHVPVVVCRNKDLEH</sequence>
<organism evidence="2 3">
    <name type="scientific">Elysia chlorotica</name>
    <name type="common">Eastern emerald elysia</name>
    <name type="synonym">Sea slug</name>
    <dbReference type="NCBI Taxonomy" id="188477"/>
    <lineage>
        <taxon>Eukaryota</taxon>
        <taxon>Metazoa</taxon>
        <taxon>Spiralia</taxon>
        <taxon>Lophotrochozoa</taxon>
        <taxon>Mollusca</taxon>
        <taxon>Gastropoda</taxon>
        <taxon>Heterobranchia</taxon>
        <taxon>Euthyneura</taxon>
        <taxon>Panpulmonata</taxon>
        <taxon>Sacoglossa</taxon>
        <taxon>Placobranchoidea</taxon>
        <taxon>Plakobranchidae</taxon>
        <taxon>Elysia</taxon>
    </lineage>
</organism>
<accession>A0A3S0ZD41</accession>
<dbReference type="OrthoDB" id="843225at2759"/>
<proteinExistence type="predicted"/>
<dbReference type="Proteomes" id="UP000271974">
    <property type="component" value="Unassembled WGS sequence"/>
</dbReference>
<name>A0A3S0ZD41_ELYCH</name>
<keyword evidence="3" id="KW-1185">Reference proteome</keyword>
<dbReference type="PANTHER" id="PTHR31964:SF113">
    <property type="entry name" value="USPA DOMAIN-CONTAINING PROTEIN"/>
    <property type="match status" value="1"/>
</dbReference>
<dbReference type="InterPro" id="IPR006015">
    <property type="entry name" value="Universal_stress_UspA"/>
</dbReference>